<evidence type="ECO:0000256" key="1">
    <source>
        <dbReference type="ARBA" id="ARBA00023125"/>
    </source>
</evidence>
<dbReference type="Pfam" id="PF00440">
    <property type="entry name" value="TetR_N"/>
    <property type="match status" value="1"/>
</dbReference>
<dbReference type="Gene3D" id="1.10.357.10">
    <property type="entry name" value="Tetracycline Repressor, domain 2"/>
    <property type="match status" value="1"/>
</dbReference>
<dbReference type="InterPro" id="IPR049397">
    <property type="entry name" value="EthR_C"/>
</dbReference>
<name>A0ABU4HTM5_9ACTN</name>
<dbReference type="Proteomes" id="UP001284601">
    <property type="component" value="Unassembled WGS sequence"/>
</dbReference>
<dbReference type="InterPro" id="IPR001647">
    <property type="entry name" value="HTH_TetR"/>
</dbReference>
<reference evidence="5" key="1">
    <citation type="submission" date="2023-07" db="EMBL/GenBank/DDBJ databases">
        <title>Conexibacter stalactiti sp. nov., isolated from stalactites in a lava cave and emended description of the genus Conexibacter.</title>
        <authorList>
            <person name="Lee S.D."/>
        </authorList>
    </citation>
    <scope>NUCLEOTIDE SEQUENCE [LARGE SCALE GENOMIC DNA]</scope>
    <source>
        <strain evidence="5">KCTC 39840</strain>
    </source>
</reference>
<feature type="domain" description="HTH tetR-type" evidence="3">
    <location>
        <begin position="16"/>
        <end position="77"/>
    </location>
</feature>
<protein>
    <submittedName>
        <fullName evidence="4">TetR/AcrR family transcriptional regulator</fullName>
    </submittedName>
</protein>
<keyword evidence="1 2" id="KW-0238">DNA-binding</keyword>
<dbReference type="Pfam" id="PF21313">
    <property type="entry name" value="EthR_C"/>
    <property type="match status" value="1"/>
</dbReference>
<dbReference type="RefSeq" id="WP_318599073.1">
    <property type="nucleotide sequence ID" value="NZ_JAWSTH010000061.1"/>
</dbReference>
<evidence type="ECO:0000313" key="5">
    <source>
        <dbReference type="Proteomes" id="UP001284601"/>
    </source>
</evidence>
<dbReference type="SUPFAM" id="SSF48498">
    <property type="entry name" value="Tetracyclin repressor-like, C-terminal domain"/>
    <property type="match status" value="1"/>
</dbReference>
<organism evidence="4 5">
    <name type="scientific">Conexibacter stalactiti</name>
    <dbReference type="NCBI Taxonomy" id="1940611"/>
    <lineage>
        <taxon>Bacteria</taxon>
        <taxon>Bacillati</taxon>
        <taxon>Actinomycetota</taxon>
        <taxon>Thermoleophilia</taxon>
        <taxon>Solirubrobacterales</taxon>
        <taxon>Conexibacteraceae</taxon>
        <taxon>Conexibacter</taxon>
    </lineage>
</organism>
<accession>A0ABU4HTM5</accession>
<evidence type="ECO:0000256" key="2">
    <source>
        <dbReference type="PROSITE-ProRule" id="PRU00335"/>
    </source>
</evidence>
<dbReference type="PROSITE" id="PS50977">
    <property type="entry name" value="HTH_TETR_2"/>
    <property type="match status" value="1"/>
</dbReference>
<dbReference type="InterPro" id="IPR036271">
    <property type="entry name" value="Tet_transcr_reg_TetR-rel_C_sf"/>
</dbReference>
<evidence type="ECO:0000259" key="3">
    <source>
        <dbReference type="PROSITE" id="PS50977"/>
    </source>
</evidence>
<dbReference type="InterPro" id="IPR050109">
    <property type="entry name" value="HTH-type_TetR-like_transc_reg"/>
</dbReference>
<evidence type="ECO:0000313" key="4">
    <source>
        <dbReference type="EMBL" id="MDW5596636.1"/>
    </source>
</evidence>
<dbReference type="EMBL" id="JAWSTH010000061">
    <property type="protein sequence ID" value="MDW5596636.1"/>
    <property type="molecule type" value="Genomic_DNA"/>
</dbReference>
<feature type="DNA-binding region" description="H-T-H motif" evidence="2">
    <location>
        <begin position="40"/>
        <end position="59"/>
    </location>
</feature>
<proteinExistence type="predicted"/>
<dbReference type="PANTHER" id="PTHR30055">
    <property type="entry name" value="HTH-TYPE TRANSCRIPTIONAL REGULATOR RUTR"/>
    <property type="match status" value="1"/>
</dbReference>
<dbReference type="Gene3D" id="1.10.10.60">
    <property type="entry name" value="Homeodomain-like"/>
    <property type="match status" value="1"/>
</dbReference>
<gene>
    <name evidence="4" type="ORF">R7226_19975</name>
</gene>
<sequence length="210" mass="23435">MTSLSRRTEAQTEKRAAVERSVLEATEALLAEGASYAELGIERIATRAGISRTAFYFYFRDKRELLMRLTAGIAEELFAEAERWWSGEGEGEPELRAAIAKIVDIYRRHPALLRAVVEAAAYDDEAARFWRALVGRFADSTQARIEREQAAGTVDPALPAQATAFALVWMTERSAYERLVQEDAVGEQPLIEALLRIWLCAVYGAPQHTG</sequence>
<dbReference type="PANTHER" id="PTHR30055:SF184">
    <property type="entry name" value="HTH-TYPE TRANSCRIPTIONAL REGULATOR ETHR"/>
    <property type="match status" value="1"/>
</dbReference>
<dbReference type="InterPro" id="IPR009057">
    <property type="entry name" value="Homeodomain-like_sf"/>
</dbReference>
<comment type="caution">
    <text evidence="4">The sequence shown here is derived from an EMBL/GenBank/DDBJ whole genome shotgun (WGS) entry which is preliminary data.</text>
</comment>
<keyword evidence="5" id="KW-1185">Reference proteome</keyword>
<dbReference type="SUPFAM" id="SSF46689">
    <property type="entry name" value="Homeodomain-like"/>
    <property type="match status" value="1"/>
</dbReference>